<name>G9NRF6_HYPAI</name>
<dbReference type="AlphaFoldDB" id="G9NRF6"/>
<sequence length="113" mass="12916">MCQAQVKKCVVCDWGGSMQTRERRENNMCDSSSQHRWKKTVVDILILSCTCRQDRYALLGTVTSQLVNLASITSSPMSVQDTGQGSISRVDRLFRFRFLTHGLNYKPTKRQPE</sequence>
<dbReference type="EMBL" id="ABDG02000022">
    <property type="protein sequence ID" value="EHK46589.1"/>
    <property type="molecule type" value="Genomic_DNA"/>
</dbReference>
<dbReference type="Proteomes" id="UP000005426">
    <property type="component" value="Unassembled WGS sequence"/>
</dbReference>
<proteinExistence type="predicted"/>
<dbReference type="HOGENOM" id="CLU_2133842_0_0_1"/>
<gene>
    <name evidence="1" type="ORF">TRIATDRAFT_299182</name>
</gene>
<evidence type="ECO:0000313" key="1">
    <source>
        <dbReference type="EMBL" id="EHK46589.1"/>
    </source>
</evidence>
<accession>G9NRF6</accession>
<comment type="caution">
    <text evidence="1">The sequence shown here is derived from an EMBL/GenBank/DDBJ whole genome shotgun (WGS) entry which is preliminary data.</text>
</comment>
<evidence type="ECO:0000313" key="2">
    <source>
        <dbReference type="Proteomes" id="UP000005426"/>
    </source>
</evidence>
<organism evidence="1 2">
    <name type="scientific">Hypocrea atroviridis (strain ATCC 20476 / IMI 206040)</name>
    <name type="common">Trichoderma atroviride</name>
    <dbReference type="NCBI Taxonomy" id="452589"/>
    <lineage>
        <taxon>Eukaryota</taxon>
        <taxon>Fungi</taxon>
        <taxon>Dikarya</taxon>
        <taxon>Ascomycota</taxon>
        <taxon>Pezizomycotina</taxon>
        <taxon>Sordariomycetes</taxon>
        <taxon>Hypocreomycetidae</taxon>
        <taxon>Hypocreales</taxon>
        <taxon>Hypocreaceae</taxon>
        <taxon>Trichoderma</taxon>
    </lineage>
</organism>
<protein>
    <submittedName>
        <fullName evidence="1">Uncharacterized protein</fullName>
    </submittedName>
</protein>
<keyword evidence="2" id="KW-1185">Reference proteome</keyword>
<reference evidence="1 2" key="1">
    <citation type="journal article" date="2011" name="Genome Biol.">
        <title>Comparative genome sequence analysis underscores mycoparasitism as the ancestral life style of Trichoderma.</title>
        <authorList>
            <person name="Kubicek C.P."/>
            <person name="Herrera-Estrella A."/>
            <person name="Seidl-Seiboth V."/>
            <person name="Martinez D.A."/>
            <person name="Druzhinina I.S."/>
            <person name="Thon M."/>
            <person name="Zeilinger S."/>
            <person name="Casas-Flores S."/>
            <person name="Horwitz B.A."/>
            <person name="Mukherjee P.K."/>
            <person name="Mukherjee M."/>
            <person name="Kredics L."/>
            <person name="Alcaraz L.D."/>
            <person name="Aerts A."/>
            <person name="Antal Z."/>
            <person name="Atanasova L."/>
            <person name="Cervantes-Badillo M.G."/>
            <person name="Challacombe J."/>
            <person name="Chertkov O."/>
            <person name="McCluskey K."/>
            <person name="Coulpier F."/>
            <person name="Deshpande N."/>
            <person name="von Doehren H."/>
            <person name="Ebbole D.J."/>
            <person name="Esquivel-Naranjo E.U."/>
            <person name="Fekete E."/>
            <person name="Flipphi M."/>
            <person name="Glaser F."/>
            <person name="Gomez-Rodriguez E.Y."/>
            <person name="Gruber S."/>
            <person name="Han C."/>
            <person name="Henrissat B."/>
            <person name="Hermosa R."/>
            <person name="Hernandez-Onate M."/>
            <person name="Karaffa L."/>
            <person name="Kosti I."/>
            <person name="Le Crom S."/>
            <person name="Lindquist E."/>
            <person name="Lucas S."/>
            <person name="Luebeck M."/>
            <person name="Luebeck P.S."/>
            <person name="Margeot A."/>
            <person name="Metz B."/>
            <person name="Misra M."/>
            <person name="Nevalainen H."/>
            <person name="Omann M."/>
            <person name="Packer N."/>
            <person name="Perrone G."/>
            <person name="Uresti-Rivera E.E."/>
            <person name="Salamov A."/>
            <person name="Schmoll M."/>
            <person name="Seiboth B."/>
            <person name="Shapiro H."/>
            <person name="Sukno S."/>
            <person name="Tamayo-Ramos J.A."/>
            <person name="Tisch D."/>
            <person name="Wiest A."/>
            <person name="Wilkinson H.H."/>
            <person name="Zhang M."/>
            <person name="Coutinho P.M."/>
            <person name="Kenerley C.M."/>
            <person name="Monte E."/>
            <person name="Baker S.E."/>
            <person name="Grigoriev I.V."/>
        </authorList>
    </citation>
    <scope>NUCLEOTIDE SEQUENCE [LARGE SCALE GENOMIC DNA]</scope>
    <source>
        <strain evidence="2">ATCC 20476 / IMI 206040</strain>
    </source>
</reference>